<dbReference type="GeneID" id="106471669"/>
<dbReference type="SUPFAM" id="SSF53448">
    <property type="entry name" value="Nucleotide-diphospho-sugar transferases"/>
    <property type="match status" value="1"/>
</dbReference>
<dbReference type="InterPro" id="IPR029044">
    <property type="entry name" value="Nucleotide-diphossugar_trans"/>
</dbReference>
<dbReference type="Gene3D" id="3.90.550.10">
    <property type="entry name" value="Spore Coat Polysaccharide Biosynthesis Protein SpsA, Chain A"/>
    <property type="match status" value="1"/>
</dbReference>
<evidence type="ECO:0000256" key="4">
    <source>
        <dbReference type="ARBA" id="ARBA00022676"/>
    </source>
</evidence>
<feature type="transmembrane region" description="Helical" evidence="11">
    <location>
        <begin position="27"/>
        <end position="54"/>
    </location>
</feature>
<comment type="subcellular location">
    <subcellularLocation>
        <location evidence="1 11">Membrane</location>
        <topology evidence="1 11">Single-pass type II membrane protein</topology>
    </subcellularLocation>
</comment>
<comment type="cofactor">
    <cofactor evidence="11">
        <name>Mn(2+)</name>
        <dbReference type="ChEBI" id="CHEBI:29035"/>
    </cofactor>
</comment>
<keyword evidence="7 11" id="KW-0735">Signal-anchor</keyword>
<sequence>MLMQLKRVFVPKVRPLLRRFIKRALRLMPSILVILFVFCLIIVTLLQITVIHVYRRSQYVPPQQSVLVIPSTVVNPQIKKFGVDKPETNLTFQKLKKPLRTATALDNKAPSVDNNTLLDGIEHSARLRQIVNVISSHKSSRIRTKKIKVKRLVNENNSVKHVIRMSRNETWMDKTSTQAASLKSDKVVGHSRKKNYQNSQPRKHFNFSKHGTVLCSEVPSDIVGRMNITLTVPTEKDILKIASQLQPGGAWSPASCKSRHRVAIIIPFRDRHEHLMILLYHLHPLLQRQQLDYTIYVVEQFGNDTFNKGVLMNAGVRESLNERNYDCYVFHDVDMIPEDDRNMYSCPQLPRHMSVAVDKFHYTLPYSDLVGGVFALKTKHFLQVNGYSNLYWGWGGEDDDIAHRLEKQELKIIRPPAFIGRYTMIKHKHRAESPNVVRRALLRMAKKRQTKDGFNSAKYSVIYKNQLPLYTHVMISIGHNHRWRFEDKNRIIISF</sequence>
<keyword evidence="11" id="KW-0479">Metal-binding</keyword>
<evidence type="ECO:0000256" key="8">
    <source>
        <dbReference type="ARBA" id="ARBA00022989"/>
    </source>
</evidence>
<evidence type="ECO:0000256" key="6">
    <source>
        <dbReference type="ARBA" id="ARBA00022692"/>
    </source>
</evidence>
<dbReference type="Proteomes" id="UP000694941">
    <property type="component" value="Unplaced"/>
</dbReference>
<dbReference type="InterPro" id="IPR003859">
    <property type="entry name" value="Galactosyl_T"/>
</dbReference>
<organism evidence="14 15">
    <name type="scientific">Limulus polyphemus</name>
    <name type="common">Atlantic horseshoe crab</name>
    <dbReference type="NCBI Taxonomy" id="6850"/>
    <lineage>
        <taxon>Eukaryota</taxon>
        <taxon>Metazoa</taxon>
        <taxon>Ecdysozoa</taxon>
        <taxon>Arthropoda</taxon>
        <taxon>Chelicerata</taxon>
        <taxon>Merostomata</taxon>
        <taxon>Xiphosura</taxon>
        <taxon>Limulidae</taxon>
        <taxon>Limulus</taxon>
    </lineage>
</organism>
<reference evidence="15" key="1">
    <citation type="submission" date="2025-08" db="UniProtKB">
        <authorList>
            <consortium name="RefSeq"/>
        </authorList>
    </citation>
    <scope>IDENTIFICATION</scope>
    <source>
        <tissue evidence="15">Muscle</tissue>
    </source>
</reference>
<dbReference type="PRINTS" id="PR02050">
    <property type="entry name" value="B14GALTRFASE"/>
</dbReference>
<evidence type="ECO:0000259" key="13">
    <source>
        <dbReference type="Pfam" id="PF13733"/>
    </source>
</evidence>
<dbReference type="EC" id="2.4.1.-" evidence="11"/>
<keyword evidence="5 11" id="KW-0808">Transferase</keyword>
<keyword evidence="9 11" id="KW-0472">Membrane</keyword>
<dbReference type="InterPro" id="IPR027995">
    <property type="entry name" value="Galactosyl_T_N"/>
</dbReference>
<comment type="pathway">
    <text evidence="2 11">Protein modification; protein glycosylation.</text>
</comment>
<dbReference type="PANTHER" id="PTHR19300">
    <property type="entry name" value="BETA-1,4-GALACTOSYLTRANSFERASE"/>
    <property type="match status" value="1"/>
</dbReference>
<dbReference type="Pfam" id="PF02709">
    <property type="entry name" value="Glyco_transf_7C"/>
    <property type="match status" value="1"/>
</dbReference>
<evidence type="ECO:0000256" key="2">
    <source>
        <dbReference type="ARBA" id="ARBA00004922"/>
    </source>
</evidence>
<keyword evidence="11" id="KW-0464">Manganese</keyword>
<proteinExistence type="inferred from homology"/>
<keyword evidence="8 11" id="KW-1133">Transmembrane helix</keyword>
<comment type="function">
    <text evidence="11">Catalyzes the transfer of galactose onto proteins or lipids.</text>
</comment>
<protein>
    <recommendedName>
        <fullName evidence="11">Beta-1,4-N-acetylgalactosaminyltransferase</fullName>
        <ecNumber evidence="11">2.4.1.-</ecNumber>
    </recommendedName>
    <alternativeName>
        <fullName evidence="11">Beta-4-GalNAcT</fullName>
    </alternativeName>
</protein>
<evidence type="ECO:0000256" key="1">
    <source>
        <dbReference type="ARBA" id="ARBA00004606"/>
    </source>
</evidence>
<dbReference type="RefSeq" id="XP_022256847.1">
    <property type="nucleotide sequence ID" value="XM_022401139.1"/>
</dbReference>
<keyword evidence="10 11" id="KW-0325">Glycoprotein</keyword>
<comment type="similarity">
    <text evidence="3 11">Belongs to the glycosyltransferase 7 family.</text>
</comment>
<evidence type="ECO:0000256" key="9">
    <source>
        <dbReference type="ARBA" id="ARBA00023136"/>
    </source>
</evidence>
<feature type="domain" description="Galactosyltransferase C-terminal" evidence="12">
    <location>
        <begin position="351"/>
        <end position="428"/>
    </location>
</feature>
<evidence type="ECO:0000256" key="3">
    <source>
        <dbReference type="ARBA" id="ARBA00005735"/>
    </source>
</evidence>
<keyword evidence="4 11" id="KW-0328">Glycosyltransferase</keyword>
<evidence type="ECO:0000313" key="15">
    <source>
        <dbReference type="RefSeq" id="XP_022256847.1"/>
    </source>
</evidence>
<evidence type="ECO:0000256" key="7">
    <source>
        <dbReference type="ARBA" id="ARBA00022968"/>
    </source>
</evidence>
<evidence type="ECO:0000256" key="10">
    <source>
        <dbReference type="ARBA" id="ARBA00023180"/>
    </source>
</evidence>
<accession>A0ABM1TLU1</accession>
<gene>
    <name evidence="15" type="primary">LOC106471669</name>
</gene>
<keyword evidence="14" id="KW-1185">Reference proteome</keyword>
<evidence type="ECO:0000256" key="11">
    <source>
        <dbReference type="RuleBase" id="RU368121"/>
    </source>
</evidence>
<name>A0ABM1TLU1_LIMPO</name>
<dbReference type="CDD" id="cd00899">
    <property type="entry name" value="b4GalT"/>
    <property type="match status" value="1"/>
</dbReference>
<dbReference type="PANTHER" id="PTHR19300:SF57">
    <property type="entry name" value="BETA-1,4-N-ACETYLGALACTOSAMINYLTRANSFERASE"/>
    <property type="match status" value="1"/>
</dbReference>
<evidence type="ECO:0000256" key="5">
    <source>
        <dbReference type="ARBA" id="ARBA00022679"/>
    </source>
</evidence>
<dbReference type="Pfam" id="PF13733">
    <property type="entry name" value="Glyco_transf_7N"/>
    <property type="match status" value="1"/>
</dbReference>
<keyword evidence="6 11" id="KW-0812">Transmembrane</keyword>
<feature type="domain" description="Galactosyltransferase N-terminal" evidence="13">
    <location>
        <begin position="215"/>
        <end position="347"/>
    </location>
</feature>
<evidence type="ECO:0000313" key="14">
    <source>
        <dbReference type="Proteomes" id="UP000694941"/>
    </source>
</evidence>
<evidence type="ECO:0000259" key="12">
    <source>
        <dbReference type="Pfam" id="PF02709"/>
    </source>
</evidence>
<dbReference type="InterPro" id="IPR027791">
    <property type="entry name" value="Galactosyl_T_C"/>
</dbReference>